<dbReference type="Proteomes" id="UP001180453">
    <property type="component" value="Unassembled WGS sequence"/>
</dbReference>
<comment type="function">
    <text evidence="9">Part of the tripartite ATP-independent periplasmic (TRAP) transport system.</text>
</comment>
<name>A0ABU1YS17_ROSSA</name>
<dbReference type="PANTHER" id="PTHR35011">
    <property type="entry name" value="2,3-DIKETO-L-GULONATE TRAP TRANSPORTER SMALL PERMEASE PROTEIN YIAM"/>
    <property type="match status" value="1"/>
</dbReference>
<evidence type="ECO:0000256" key="6">
    <source>
        <dbReference type="ARBA" id="ARBA00022989"/>
    </source>
</evidence>
<keyword evidence="7 9" id="KW-0472">Membrane</keyword>
<evidence type="ECO:0000259" key="10">
    <source>
        <dbReference type="Pfam" id="PF04290"/>
    </source>
</evidence>
<evidence type="ECO:0000256" key="4">
    <source>
        <dbReference type="ARBA" id="ARBA00022519"/>
    </source>
</evidence>
<protein>
    <recommendedName>
        <fullName evidence="9">TRAP transporter small permease protein</fullName>
    </recommendedName>
</protein>
<evidence type="ECO:0000313" key="11">
    <source>
        <dbReference type="EMBL" id="MDR7271649.1"/>
    </source>
</evidence>
<feature type="transmembrane region" description="Helical" evidence="9">
    <location>
        <begin position="85"/>
        <end position="103"/>
    </location>
</feature>
<sequence>MKWLEKLAAAFALMGGLCALLVAAMTLWSVIGRNLFAHPVQGDIELSQIGIALAIALCLPWCQLRRGNIIVDFFTQAAPERVNGALDRFGALLLAVMLGLLAWRTGMGALAVDEAGEQTMILGLPMWWAYAILAPGLALTAVIAVAQAVRRGDA</sequence>
<keyword evidence="12" id="KW-1185">Reference proteome</keyword>
<feature type="transmembrane region" description="Helical" evidence="9">
    <location>
        <begin position="7"/>
        <end position="31"/>
    </location>
</feature>
<dbReference type="RefSeq" id="WP_310269247.1">
    <property type="nucleotide sequence ID" value="NZ_JAVDXU010000003.1"/>
</dbReference>
<dbReference type="InterPro" id="IPR055348">
    <property type="entry name" value="DctQ"/>
</dbReference>
<evidence type="ECO:0000256" key="9">
    <source>
        <dbReference type="RuleBase" id="RU369079"/>
    </source>
</evidence>
<comment type="subunit">
    <text evidence="9">The complex comprises the extracytoplasmic solute receptor protein and the two transmembrane proteins.</text>
</comment>
<evidence type="ECO:0000313" key="12">
    <source>
        <dbReference type="Proteomes" id="UP001180453"/>
    </source>
</evidence>
<dbReference type="InterPro" id="IPR007387">
    <property type="entry name" value="TRAP_DctQ"/>
</dbReference>
<feature type="transmembrane region" description="Helical" evidence="9">
    <location>
        <begin position="127"/>
        <end position="149"/>
    </location>
</feature>
<comment type="subcellular location">
    <subcellularLocation>
        <location evidence="1 9">Cell inner membrane</location>
        <topology evidence="1 9">Multi-pass membrane protein</topology>
    </subcellularLocation>
</comment>
<comment type="similarity">
    <text evidence="8 9">Belongs to the TRAP transporter small permease family.</text>
</comment>
<keyword evidence="6 9" id="KW-1133">Transmembrane helix</keyword>
<organism evidence="11 12">
    <name type="scientific">Roseateles saccharophilus</name>
    <name type="common">Pseudomonas saccharophila</name>
    <dbReference type="NCBI Taxonomy" id="304"/>
    <lineage>
        <taxon>Bacteria</taxon>
        <taxon>Pseudomonadati</taxon>
        <taxon>Pseudomonadota</taxon>
        <taxon>Betaproteobacteria</taxon>
        <taxon>Burkholderiales</taxon>
        <taxon>Sphaerotilaceae</taxon>
        <taxon>Roseateles</taxon>
    </lineage>
</organism>
<evidence type="ECO:0000256" key="5">
    <source>
        <dbReference type="ARBA" id="ARBA00022692"/>
    </source>
</evidence>
<accession>A0ABU1YS17</accession>
<gene>
    <name evidence="11" type="ORF">J2X20_004317</name>
</gene>
<dbReference type="Pfam" id="PF04290">
    <property type="entry name" value="DctQ"/>
    <property type="match status" value="1"/>
</dbReference>
<reference evidence="11 12" key="1">
    <citation type="submission" date="2023-07" db="EMBL/GenBank/DDBJ databases">
        <title>Sorghum-associated microbial communities from plants grown in Nebraska, USA.</title>
        <authorList>
            <person name="Schachtman D."/>
        </authorList>
    </citation>
    <scope>NUCLEOTIDE SEQUENCE [LARGE SCALE GENOMIC DNA]</scope>
    <source>
        <strain evidence="11 12">BE314</strain>
    </source>
</reference>
<evidence type="ECO:0000256" key="2">
    <source>
        <dbReference type="ARBA" id="ARBA00022448"/>
    </source>
</evidence>
<feature type="transmembrane region" description="Helical" evidence="9">
    <location>
        <begin position="46"/>
        <end position="64"/>
    </location>
</feature>
<keyword evidence="3" id="KW-1003">Cell membrane</keyword>
<comment type="caution">
    <text evidence="11">The sequence shown here is derived from an EMBL/GenBank/DDBJ whole genome shotgun (WGS) entry which is preliminary data.</text>
</comment>
<keyword evidence="5 9" id="KW-0812">Transmembrane</keyword>
<evidence type="ECO:0000256" key="7">
    <source>
        <dbReference type="ARBA" id="ARBA00023136"/>
    </source>
</evidence>
<proteinExistence type="inferred from homology"/>
<keyword evidence="4 9" id="KW-0997">Cell inner membrane</keyword>
<evidence type="ECO:0000256" key="8">
    <source>
        <dbReference type="ARBA" id="ARBA00038436"/>
    </source>
</evidence>
<feature type="domain" description="Tripartite ATP-independent periplasmic transporters DctQ component" evidence="10">
    <location>
        <begin position="23"/>
        <end position="151"/>
    </location>
</feature>
<dbReference type="EMBL" id="JAVDXU010000003">
    <property type="protein sequence ID" value="MDR7271649.1"/>
    <property type="molecule type" value="Genomic_DNA"/>
</dbReference>
<keyword evidence="2 9" id="KW-0813">Transport</keyword>
<evidence type="ECO:0000256" key="1">
    <source>
        <dbReference type="ARBA" id="ARBA00004429"/>
    </source>
</evidence>
<evidence type="ECO:0000256" key="3">
    <source>
        <dbReference type="ARBA" id="ARBA00022475"/>
    </source>
</evidence>